<organism evidence="1 2">
    <name type="scientific">Fopius arisanus</name>
    <dbReference type="NCBI Taxonomy" id="64838"/>
    <lineage>
        <taxon>Eukaryota</taxon>
        <taxon>Metazoa</taxon>
        <taxon>Ecdysozoa</taxon>
        <taxon>Arthropoda</taxon>
        <taxon>Hexapoda</taxon>
        <taxon>Insecta</taxon>
        <taxon>Pterygota</taxon>
        <taxon>Neoptera</taxon>
        <taxon>Endopterygota</taxon>
        <taxon>Hymenoptera</taxon>
        <taxon>Apocrita</taxon>
        <taxon>Ichneumonoidea</taxon>
        <taxon>Braconidae</taxon>
        <taxon>Opiinae</taxon>
        <taxon>Fopius</taxon>
    </lineage>
</organism>
<name>A0A9R1UAQ3_9HYME</name>
<keyword evidence="1" id="KW-1185">Reference proteome</keyword>
<protein>
    <submittedName>
        <fullName evidence="2">Uncharacterized protein</fullName>
    </submittedName>
</protein>
<proteinExistence type="predicted"/>
<accession>A0A9R1UAQ3</accession>
<dbReference type="AlphaFoldDB" id="A0A9R1UAQ3"/>
<dbReference type="KEGG" id="fas:105272928"/>
<gene>
    <name evidence="2" type="primary">LOC105272928</name>
</gene>
<reference evidence="2" key="1">
    <citation type="submission" date="2025-08" db="UniProtKB">
        <authorList>
            <consortium name="RefSeq"/>
        </authorList>
    </citation>
    <scope>IDENTIFICATION</scope>
    <source>
        <strain evidence="2">USDA-PBARC FA_bdor</strain>
        <tissue evidence="2">Whole organism</tissue>
    </source>
</reference>
<sequence>MIQTVNYVALSTVKKKSFVCWKIHLLRFAYQKKNFINLETLLCRNFGVISRGTSRVIIQLKVKTTTHFSTLKTMMRIKMSPSTQLIKLFLYLDEWHTLLLTN</sequence>
<evidence type="ECO:0000313" key="1">
    <source>
        <dbReference type="Proteomes" id="UP000694866"/>
    </source>
</evidence>
<dbReference type="RefSeq" id="XP_011313463.1">
    <property type="nucleotide sequence ID" value="XM_011315161.1"/>
</dbReference>
<evidence type="ECO:0000313" key="2">
    <source>
        <dbReference type="RefSeq" id="XP_011313463.1"/>
    </source>
</evidence>
<dbReference type="Proteomes" id="UP000694866">
    <property type="component" value="Unplaced"/>
</dbReference>
<dbReference type="GeneID" id="105272928"/>